<reference evidence="3" key="1">
    <citation type="journal article" date="2012" name="PLoS ONE">
        <title>Gene sets for utilization of primary and secondary nutrition supplies in the distal gut of endangered iberian lynx.</title>
        <authorList>
            <person name="Alcaide M."/>
            <person name="Messina E."/>
            <person name="Richter M."/>
            <person name="Bargiela R."/>
            <person name="Peplies J."/>
            <person name="Huws S.A."/>
            <person name="Newbold C.J."/>
            <person name="Golyshin P.N."/>
            <person name="Simon M.A."/>
            <person name="Lopez G."/>
            <person name="Yakimov M.M."/>
            <person name="Ferrer M."/>
        </authorList>
    </citation>
    <scope>NUCLEOTIDE SEQUENCE</scope>
</reference>
<comment type="caution">
    <text evidence="3">The sequence shown here is derived from an EMBL/GenBank/DDBJ whole genome shotgun (WGS) entry which is preliminary data.</text>
</comment>
<evidence type="ECO:0000313" key="3">
    <source>
        <dbReference type="EMBL" id="EJX08317.1"/>
    </source>
</evidence>
<evidence type="ECO:0000259" key="2">
    <source>
        <dbReference type="Pfam" id="PF03703"/>
    </source>
</evidence>
<feature type="transmembrane region" description="Helical" evidence="1">
    <location>
        <begin position="163"/>
        <end position="181"/>
    </location>
</feature>
<dbReference type="InterPro" id="IPR005182">
    <property type="entry name" value="YdbS-like_PH"/>
</dbReference>
<evidence type="ECO:0000256" key="1">
    <source>
        <dbReference type="SAM" id="Phobius"/>
    </source>
</evidence>
<gene>
    <name evidence="3" type="ORF">EVA_03573</name>
</gene>
<keyword evidence="1 3" id="KW-0812">Transmembrane</keyword>
<proteinExistence type="predicted"/>
<organism evidence="3">
    <name type="scientific">gut metagenome</name>
    <dbReference type="NCBI Taxonomy" id="749906"/>
    <lineage>
        <taxon>unclassified sequences</taxon>
        <taxon>metagenomes</taxon>
        <taxon>organismal metagenomes</taxon>
    </lineage>
</organism>
<feature type="transmembrane region" description="Helical" evidence="1">
    <location>
        <begin position="219"/>
        <end position="239"/>
    </location>
</feature>
<feature type="domain" description="YdbS-like PH" evidence="2">
    <location>
        <begin position="64"/>
        <end position="123"/>
    </location>
</feature>
<accession>J9GKI5</accession>
<feature type="transmembrane region" description="Helical" evidence="1">
    <location>
        <begin position="12"/>
        <end position="35"/>
    </location>
</feature>
<protein>
    <submittedName>
        <fullName evidence="3">Membrane protein containing DUF304, prokaryotic transmembrane adjacent region</fullName>
    </submittedName>
</protein>
<dbReference type="AlphaFoldDB" id="J9GKI5"/>
<dbReference type="Pfam" id="PF03703">
    <property type="entry name" value="bPH_2"/>
    <property type="match status" value="1"/>
</dbReference>
<sequence>MIEKRAKGRFHPVYIIKFIQKGLVLCLLPMLRALLRFDLASLYTALHQDAIILLVMAGASVLLWRRGGYELKAHQLILRFGFFSWRTRSIPFREVAVLELDRPLWLRIVGATRITLYFSRTTHSKSLRFYLSKHRARFVAEQMLPVTSDTVLFAPAGGEQVRFIMLTANAAASTALFLVSIQQTGKLLGYNVEQILNHLALDNFTRFEQLVEMFLPAGLAWLFTLIFVLWGIALLGSIITTSGFRVSRSGGVITARSGWVHHIERRVLASTVSYCDVRQSPSARLLHRFPVYLCAGSFSGGGIPFFDTKGAKKTCCVPCCPPFTWMR</sequence>
<keyword evidence="1" id="KW-0472">Membrane</keyword>
<dbReference type="EMBL" id="AMCI01000654">
    <property type="protein sequence ID" value="EJX08317.1"/>
    <property type="molecule type" value="Genomic_DNA"/>
</dbReference>
<feature type="transmembrane region" description="Helical" evidence="1">
    <location>
        <begin position="41"/>
        <end position="64"/>
    </location>
</feature>
<keyword evidence="1" id="KW-1133">Transmembrane helix</keyword>
<name>J9GKI5_9ZZZZ</name>